<reference evidence="5 6" key="1">
    <citation type="submission" date="2016-08" db="EMBL/GenBank/DDBJ databases">
        <title>A Parts List for Fungal Cellulosomes Revealed by Comparative Genomics.</title>
        <authorList>
            <consortium name="DOE Joint Genome Institute"/>
            <person name="Haitjema C.H."/>
            <person name="Gilmore S.P."/>
            <person name="Henske J.K."/>
            <person name="Solomon K.V."/>
            <person name="De Groot R."/>
            <person name="Kuo A."/>
            <person name="Mondo S.J."/>
            <person name="Salamov A.A."/>
            <person name="Labutti K."/>
            <person name="Zhao Z."/>
            <person name="Chiniquy J."/>
            <person name="Barry K."/>
            <person name="Brewer H.M."/>
            <person name="Purvine S.O."/>
            <person name="Wright A.T."/>
            <person name="Boxma B."/>
            <person name="Van Alen T."/>
            <person name="Hackstein J.H."/>
            <person name="Baker S.E."/>
            <person name="Grigoriev I.V."/>
            <person name="O'Malley M.A."/>
        </authorList>
    </citation>
    <scope>NUCLEOTIDE SEQUENCE [LARGE SCALE GENOMIC DNA]</scope>
    <source>
        <strain evidence="5 6">G1</strain>
    </source>
</reference>
<dbReference type="Pfam" id="PF02013">
    <property type="entry name" value="CBM_10"/>
    <property type="match status" value="2"/>
</dbReference>
<dbReference type="EMBL" id="MCOG01000318">
    <property type="protein sequence ID" value="ORY18665.1"/>
    <property type="molecule type" value="Genomic_DNA"/>
</dbReference>
<dbReference type="Proteomes" id="UP000193920">
    <property type="component" value="Unassembled WGS sequence"/>
</dbReference>
<feature type="domain" description="CBM10" evidence="4">
    <location>
        <begin position="35"/>
        <end position="72"/>
    </location>
</feature>
<evidence type="ECO:0000256" key="3">
    <source>
        <dbReference type="ARBA" id="ARBA00022801"/>
    </source>
</evidence>
<protein>
    <recommendedName>
        <fullName evidence="4">CBM10 domain-containing protein</fullName>
    </recommendedName>
</protein>
<feature type="non-terminal residue" evidence="5">
    <location>
        <position position="1"/>
    </location>
</feature>
<keyword evidence="1" id="KW-0732">Signal</keyword>
<dbReference type="GO" id="GO:0016787">
    <property type="term" value="F:hydrolase activity"/>
    <property type="evidence" value="ECO:0007669"/>
    <property type="project" value="UniProtKB-KW"/>
</dbReference>
<gene>
    <name evidence="5" type="ORF">LY90DRAFT_365162</name>
</gene>
<name>A0A1Y2A9F3_9FUNG</name>
<dbReference type="Gene3D" id="3.90.1220.10">
    <property type="entry name" value="Cellulose docking domain, dockering"/>
    <property type="match status" value="2"/>
</dbReference>
<organism evidence="5 6">
    <name type="scientific">Neocallimastix californiae</name>
    <dbReference type="NCBI Taxonomy" id="1754190"/>
    <lineage>
        <taxon>Eukaryota</taxon>
        <taxon>Fungi</taxon>
        <taxon>Fungi incertae sedis</taxon>
        <taxon>Chytridiomycota</taxon>
        <taxon>Chytridiomycota incertae sedis</taxon>
        <taxon>Neocallimastigomycetes</taxon>
        <taxon>Neocallimastigales</taxon>
        <taxon>Neocallimastigaceae</taxon>
        <taxon>Neocallimastix</taxon>
    </lineage>
</organism>
<feature type="non-terminal residue" evidence="5">
    <location>
        <position position="72"/>
    </location>
</feature>
<feature type="domain" description="CBM10" evidence="4">
    <location>
        <begin position="1"/>
        <end position="32"/>
    </location>
</feature>
<dbReference type="AlphaFoldDB" id="A0A1Y2A9F3"/>
<dbReference type="OrthoDB" id="2096654at2759"/>
<evidence type="ECO:0000256" key="2">
    <source>
        <dbReference type="ARBA" id="ARBA00022737"/>
    </source>
</evidence>
<comment type="caution">
    <text evidence="5">The sequence shown here is derived from an EMBL/GenBank/DDBJ whole genome shotgun (WGS) entry which is preliminary data.</text>
</comment>
<keyword evidence="6" id="KW-1185">Reference proteome</keyword>
<evidence type="ECO:0000259" key="4">
    <source>
        <dbReference type="PROSITE" id="PS51763"/>
    </source>
</evidence>
<sequence length="72" mass="7820">GIKCCSNSNAQVKYVDEVGNWGVENGELCGIGYERCSWSILGYPCCSSLNPTVIYTDENGSWGCEDGQWCGI</sequence>
<accession>A0A1Y2A9F3</accession>
<evidence type="ECO:0000256" key="1">
    <source>
        <dbReference type="ARBA" id="ARBA00022729"/>
    </source>
</evidence>
<keyword evidence="3" id="KW-0378">Hydrolase</keyword>
<evidence type="ECO:0000313" key="6">
    <source>
        <dbReference type="Proteomes" id="UP000193920"/>
    </source>
</evidence>
<evidence type="ECO:0000313" key="5">
    <source>
        <dbReference type="EMBL" id="ORY18665.1"/>
    </source>
</evidence>
<dbReference type="InterPro" id="IPR002883">
    <property type="entry name" value="CBM10/Dockerin_dom"/>
</dbReference>
<dbReference type="PROSITE" id="PS51763">
    <property type="entry name" value="CBM10"/>
    <property type="match status" value="2"/>
</dbReference>
<keyword evidence="2" id="KW-0677">Repeat</keyword>
<dbReference type="InterPro" id="IPR009034">
    <property type="entry name" value="Dockerin_dom_fun_sf"/>
</dbReference>
<dbReference type="SUPFAM" id="SSF64571">
    <property type="entry name" value="Cellulose docking domain, dockering"/>
    <property type="match status" value="2"/>
</dbReference>
<proteinExistence type="predicted"/>